<evidence type="ECO:0000313" key="1">
    <source>
        <dbReference type="EMBL" id="KIK91321.1"/>
    </source>
</evidence>
<reference evidence="2" key="2">
    <citation type="submission" date="2015-01" db="EMBL/GenBank/DDBJ databases">
        <title>Evolutionary Origins and Diversification of the Mycorrhizal Mutualists.</title>
        <authorList>
            <consortium name="DOE Joint Genome Institute"/>
            <consortium name="Mycorrhizal Genomics Consortium"/>
            <person name="Kohler A."/>
            <person name="Kuo A."/>
            <person name="Nagy L.G."/>
            <person name="Floudas D."/>
            <person name="Copeland A."/>
            <person name="Barry K.W."/>
            <person name="Cichocki N."/>
            <person name="Veneault-Fourrey C."/>
            <person name="LaButti K."/>
            <person name="Lindquist E.A."/>
            <person name="Lipzen A."/>
            <person name="Lundell T."/>
            <person name="Morin E."/>
            <person name="Murat C."/>
            <person name="Riley R."/>
            <person name="Ohm R."/>
            <person name="Sun H."/>
            <person name="Tunlid A."/>
            <person name="Henrissat B."/>
            <person name="Grigoriev I.V."/>
            <person name="Hibbett D.S."/>
            <person name="Martin F."/>
        </authorList>
    </citation>
    <scope>NUCLEOTIDE SEQUENCE [LARGE SCALE GENOMIC DNA]</scope>
    <source>
        <strain evidence="2">Ve08.2h10</strain>
    </source>
</reference>
<feature type="non-terminal residue" evidence="1">
    <location>
        <position position="68"/>
    </location>
</feature>
<name>A0A0D0DST3_9AGAM</name>
<dbReference type="EMBL" id="KN825400">
    <property type="protein sequence ID" value="KIK91321.1"/>
    <property type="molecule type" value="Genomic_DNA"/>
</dbReference>
<dbReference type="HOGENOM" id="CLU_202886_0_0_1"/>
<feature type="non-terminal residue" evidence="1">
    <location>
        <position position="1"/>
    </location>
</feature>
<sequence>IAQDLDTHGSAFVLIILRSDKMTVSVATGQNNYYPLYLFIGNVQNNVCCAHHNAVVLVVFLAITKSKL</sequence>
<dbReference type="AlphaFoldDB" id="A0A0D0DST3"/>
<reference evidence="1 2" key="1">
    <citation type="submission" date="2014-04" db="EMBL/GenBank/DDBJ databases">
        <authorList>
            <consortium name="DOE Joint Genome Institute"/>
            <person name="Kuo A."/>
            <person name="Kohler A."/>
            <person name="Jargeat P."/>
            <person name="Nagy L.G."/>
            <person name="Floudas D."/>
            <person name="Copeland A."/>
            <person name="Barry K.W."/>
            <person name="Cichocki N."/>
            <person name="Veneault-Fourrey C."/>
            <person name="LaButti K."/>
            <person name="Lindquist E.A."/>
            <person name="Lipzen A."/>
            <person name="Lundell T."/>
            <person name="Morin E."/>
            <person name="Murat C."/>
            <person name="Sun H."/>
            <person name="Tunlid A."/>
            <person name="Henrissat B."/>
            <person name="Grigoriev I.V."/>
            <person name="Hibbett D.S."/>
            <person name="Martin F."/>
            <person name="Nordberg H.P."/>
            <person name="Cantor M.N."/>
            <person name="Hua S.X."/>
        </authorList>
    </citation>
    <scope>NUCLEOTIDE SEQUENCE [LARGE SCALE GENOMIC DNA]</scope>
    <source>
        <strain evidence="1 2">Ve08.2h10</strain>
    </source>
</reference>
<accession>A0A0D0DST3</accession>
<dbReference type="InParanoid" id="A0A0D0DST3"/>
<dbReference type="OrthoDB" id="3199698at2759"/>
<organism evidence="1 2">
    <name type="scientific">Paxillus rubicundulus Ve08.2h10</name>
    <dbReference type="NCBI Taxonomy" id="930991"/>
    <lineage>
        <taxon>Eukaryota</taxon>
        <taxon>Fungi</taxon>
        <taxon>Dikarya</taxon>
        <taxon>Basidiomycota</taxon>
        <taxon>Agaricomycotina</taxon>
        <taxon>Agaricomycetes</taxon>
        <taxon>Agaricomycetidae</taxon>
        <taxon>Boletales</taxon>
        <taxon>Paxilineae</taxon>
        <taxon>Paxillaceae</taxon>
        <taxon>Paxillus</taxon>
    </lineage>
</organism>
<protein>
    <submittedName>
        <fullName evidence="1">Uncharacterized protein</fullName>
    </submittedName>
</protein>
<dbReference type="Proteomes" id="UP000054538">
    <property type="component" value="Unassembled WGS sequence"/>
</dbReference>
<dbReference type="Pfam" id="PF18759">
    <property type="entry name" value="Plavaka"/>
    <property type="match status" value="1"/>
</dbReference>
<evidence type="ECO:0000313" key="2">
    <source>
        <dbReference type="Proteomes" id="UP000054538"/>
    </source>
</evidence>
<gene>
    <name evidence="1" type="ORF">PAXRUDRAFT_63161</name>
</gene>
<keyword evidence="2" id="KW-1185">Reference proteome</keyword>
<dbReference type="STRING" id="930991.A0A0D0DST3"/>
<proteinExistence type="predicted"/>
<dbReference type="InterPro" id="IPR041078">
    <property type="entry name" value="Plavaka"/>
</dbReference>